<dbReference type="EMBL" id="JADQDF010000002">
    <property type="protein sequence ID" value="MBW0132477.1"/>
    <property type="molecule type" value="Genomic_DNA"/>
</dbReference>
<evidence type="ECO:0000256" key="1">
    <source>
        <dbReference type="ARBA" id="ARBA00001947"/>
    </source>
</evidence>
<feature type="region of interest" description="Disordered" evidence="5">
    <location>
        <begin position="343"/>
        <end position="366"/>
    </location>
</feature>
<dbReference type="Proteomes" id="UP000694300">
    <property type="component" value="Unassembled WGS sequence"/>
</dbReference>
<dbReference type="Pfam" id="PF00107">
    <property type="entry name" value="ADH_zinc_N"/>
    <property type="match status" value="1"/>
</dbReference>
<reference evidence="7 8" key="1">
    <citation type="submission" date="2020-11" db="EMBL/GenBank/DDBJ databases">
        <title>Pseudonocardia abyssalis sp. nov. and Pseudonocardia oceani sp. nov., description and phylogenomic analysis of two novel actinomycetes isolated from the deep Southern Ocean.</title>
        <authorList>
            <person name="Parra J."/>
        </authorList>
    </citation>
    <scope>NUCLEOTIDE SEQUENCE [LARGE SCALE GENOMIC DNA]</scope>
    <source>
        <strain evidence="8">KRD185</strain>
    </source>
</reference>
<feature type="domain" description="Enoyl reductase (ER)" evidence="6">
    <location>
        <begin position="10"/>
        <end position="341"/>
    </location>
</feature>
<keyword evidence="4" id="KW-0862">Zinc</keyword>
<keyword evidence="2 4" id="KW-0479">Metal-binding</keyword>
<dbReference type="InterPro" id="IPR020843">
    <property type="entry name" value="ER"/>
</dbReference>
<dbReference type="Pfam" id="PF08240">
    <property type="entry name" value="ADH_N"/>
    <property type="match status" value="1"/>
</dbReference>
<feature type="compositionally biased region" description="Polar residues" evidence="5">
    <location>
        <begin position="357"/>
        <end position="366"/>
    </location>
</feature>
<comment type="cofactor">
    <cofactor evidence="1 4">
        <name>Zn(2+)</name>
        <dbReference type="ChEBI" id="CHEBI:29105"/>
    </cofactor>
</comment>
<sequence length="366" mass="38755">MKAVVATAPGAGRVELRDVADPRCSPDQALVRVEAVGICGSEIHIQHGNVSWDMTYPVTLGHEFSGIVTEVGDEVTLFAVGDRVVSETAAGIDTRNEWYRTGTYNLDPHRRGFGARADGGMAERVAVPERCLHRLPDAVSFRQGALVEPLCVAYQATCVQTRIRPGDAVVVVGAGTIGVLSAWLATRSGAGPVLVVGRPDDASRAPTVGALGPIEIVTSIDDAHAWLADRGRDGADKVIDAAGASAALHTALALARPNAQVTKVGWGREPYGHSLDPIVAKQLTLRGSFSHTWPVWERVLRLLGDGDGATVERIVGWEGPLEQWATGFGLQADGSVIKAMLLPRGDDPVRPSAQRPPDTSSIEPTQ</sequence>
<comment type="caution">
    <text evidence="7">The sequence shown here is derived from an EMBL/GenBank/DDBJ whole genome shotgun (WGS) entry which is preliminary data.</text>
</comment>
<dbReference type="RefSeq" id="WP_218590540.1">
    <property type="nucleotide sequence ID" value="NZ_JADQDE010000015.1"/>
</dbReference>
<evidence type="ECO:0000313" key="7">
    <source>
        <dbReference type="EMBL" id="MBW0132477.1"/>
    </source>
</evidence>
<evidence type="ECO:0000256" key="4">
    <source>
        <dbReference type="RuleBase" id="RU361277"/>
    </source>
</evidence>
<keyword evidence="3" id="KW-0560">Oxidoreductase</keyword>
<dbReference type="PANTHER" id="PTHR43401:SF2">
    <property type="entry name" value="L-THREONINE 3-DEHYDROGENASE"/>
    <property type="match status" value="1"/>
</dbReference>
<dbReference type="SMART" id="SM00829">
    <property type="entry name" value="PKS_ER"/>
    <property type="match status" value="1"/>
</dbReference>
<keyword evidence="8" id="KW-1185">Reference proteome</keyword>
<dbReference type="PANTHER" id="PTHR43401">
    <property type="entry name" value="L-THREONINE 3-DEHYDROGENASE"/>
    <property type="match status" value="1"/>
</dbReference>
<evidence type="ECO:0000256" key="3">
    <source>
        <dbReference type="ARBA" id="ARBA00023002"/>
    </source>
</evidence>
<dbReference type="InterPro" id="IPR050129">
    <property type="entry name" value="Zn_alcohol_dh"/>
</dbReference>
<evidence type="ECO:0000256" key="5">
    <source>
        <dbReference type="SAM" id="MobiDB-lite"/>
    </source>
</evidence>
<dbReference type="InterPro" id="IPR013154">
    <property type="entry name" value="ADH-like_N"/>
</dbReference>
<organism evidence="7 8">
    <name type="scientific">Pseudonocardia oceani</name>
    <dbReference type="NCBI Taxonomy" id="2792013"/>
    <lineage>
        <taxon>Bacteria</taxon>
        <taxon>Bacillati</taxon>
        <taxon>Actinomycetota</taxon>
        <taxon>Actinomycetes</taxon>
        <taxon>Pseudonocardiales</taxon>
        <taxon>Pseudonocardiaceae</taxon>
        <taxon>Pseudonocardia</taxon>
    </lineage>
</organism>
<evidence type="ECO:0000313" key="8">
    <source>
        <dbReference type="Proteomes" id="UP000694300"/>
    </source>
</evidence>
<evidence type="ECO:0000256" key="2">
    <source>
        <dbReference type="ARBA" id="ARBA00022723"/>
    </source>
</evidence>
<accession>A0ABS6UJQ5</accession>
<dbReference type="InterPro" id="IPR013149">
    <property type="entry name" value="ADH-like_C"/>
</dbReference>
<comment type="similarity">
    <text evidence="4">Belongs to the zinc-containing alcohol dehydrogenase family.</text>
</comment>
<dbReference type="PROSITE" id="PS00059">
    <property type="entry name" value="ADH_ZINC"/>
    <property type="match status" value="1"/>
</dbReference>
<evidence type="ECO:0000259" key="6">
    <source>
        <dbReference type="SMART" id="SM00829"/>
    </source>
</evidence>
<name>A0ABS6UJQ5_9PSEU</name>
<gene>
    <name evidence="7" type="ORF">I4I82_33055</name>
</gene>
<protein>
    <submittedName>
        <fullName evidence="7">Alcohol dehydrogenase catalytic domain-containing protein</fullName>
    </submittedName>
</protein>
<dbReference type="InterPro" id="IPR002328">
    <property type="entry name" value="ADH_Zn_CS"/>
</dbReference>
<proteinExistence type="inferred from homology"/>